<evidence type="ECO:0000256" key="2">
    <source>
        <dbReference type="ARBA" id="ARBA00022679"/>
    </source>
</evidence>
<reference evidence="7" key="2">
    <citation type="journal article" date="2023" name="IMA Fungus">
        <title>Comparative genomic study of the Penicillium genus elucidates a diverse pangenome and 15 lateral gene transfer events.</title>
        <authorList>
            <person name="Petersen C."/>
            <person name="Sorensen T."/>
            <person name="Nielsen M.R."/>
            <person name="Sondergaard T.E."/>
            <person name="Sorensen J.L."/>
            <person name="Fitzpatrick D.A."/>
            <person name="Frisvad J.C."/>
            <person name="Nielsen K.L."/>
        </authorList>
    </citation>
    <scope>NUCLEOTIDE SEQUENCE</scope>
    <source>
        <strain evidence="7">IBT 35673</strain>
    </source>
</reference>
<keyword evidence="3" id="KW-0547">Nucleotide-binding</keyword>
<reference evidence="7" key="1">
    <citation type="submission" date="2022-12" db="EMBL/GenBank/DDBJ databases">
        <authorList>
            <person name="Petersen C."/>
        </authorList>
    </citation>
    <scope>NUCLEOTIDE SEQUENCE</scope>
    <source>
        <strain evidence="7">IBT 35673</strain>
    </source>
</reference>
<dbReference type="SUPFAM" id="SSF56112">
    <property type="entry name" value="Protein kinase-like (PK-like)"/>
    <property type="match status" value="1"/>
</dbReference>
<sequence>MPAMTECSAQTDGAGRLQSGSCDTPVLFIAIASIAGFKIIAEYGVNAITYEMDEVHDEIKEELSQTEFACSSLSRLSGGTANFVYRGKLTSTGESIVIKHAKDYLASNKSFNLDITRCEHEIAILRALDSLPSHSKHDVTVKTPRLLYFNQKTHTQVLEDLPNSLDLKTFLLSGDSGSLSESSALAIGRALGSWLRSLHVWAAEKGQASSEQFLRENKPMQQLKFYANYTLLVESVSSFPAILEESRGIFEQVRDLAAAELERRDHDDEYGVIHGDFWTGNVLVQRSSLDTAEGSTNLFVVDWELSQVGARALDLGQMIAELYETKLFKHLDSGLQITRGFTAGYGPISDEMAFRTAIHVGVHLICWGSRVPGWGSQEQVEEVVKVGRDIIVHAWAKEKTWFEEGSLGSLFAI</sequence>
<comment type="similarity">
    <text evidence="1">Belongs to the methylthioribose kinase family.</text>
</comment>
<dbReference type="GO" id="GO:0005524">
    <property type="term" value="F:ATP binding"/>
    <property type="evidence" value="ECO:0007669"/>
    <property type="project" value="UniProtKB-KW"/>
</dbReference>
<keyword evidence="5" id="KW-0067">ATP-binding</keyword>
<dbReference type="AlphaFoldDB" id="A0A9W9QL07"/>
<dbReference type="Gene3D" id="3.90.1200.10">
    <property type="match status" value="1"/>
</dbReference>
<dbReference type="GO" id="GO:0016301">
    <property type="term" value="F:kinase activity"/>
    <property type="evidence" value="ECO:0007669"/>
    <property type="project" value="UniProtKB-KW"/>
</dbReference>
<evidence type="ECO:0000256" key="5">
    <source>
        <dbReference type="ARBA" id="ARBA00022840"/>
    </source>
</evidence>
<comment type="caution">
    <text evidence="7">The sequence shown here is derived from an EMBL/GenBank/DDBJ whole genome shotgun (WGS) entry which is preliminary data.</text>
</comment>
<name>A0A9W9QL07_PENBR</name>
<dbReference type="Pfam" id="PF01636">
    <property type="entry name" value="APH"/>
    <property type="match status" value="1"/>
</dbReference>
<protein>
    <recommendedName>
        <fullName evidence="6">Aminoglycoside phosphotransferase domain-containing protein</fullName>
    </recommendedName>
</protein>
<evidence type="ECO:0000313" key="8">
    <source>
        <dbReference type="Proteomes" id="UP001147695"/>
    </source>
</evidence>
<dbReference type="InterPro" id="IPR011009">
    <property type="entry name" value="Kinase-like_dom_sf"/>
</dbReference>
<keyword evidence="4" id="KW-0418">Kinase</keyword>
<gene>
    <name evidence="7" type="ORF">N7452_006689</name>
</gene>
<keyword evidence="2" id="KW-0808">Transferase</keyword>
<evidence type="ECO:0000313" key="7">
    <source>
        <dbReference type="EMBL" id="KAJ5339961.1"/>
    </source>
</evidence>
<accession>A0A9W9QL07</accession>
<evidence type="ECO:0000256" key="4">
    <source>
        <dbReference type="ARBA" id="ARBA00022777"/>
    </source>
</evidence>
<dbReference type="PANTHER" id="PTHR34273:SF2">
    <property type="entry name" value="METHYLTHIORIBOSE KINASE"/>
    <property type="match status" value="1"/>
</dbReference>
<feature type="domain" description="Aminoglycoside phosphotransferase" evidence="6">
    <location>
        <begin position="116"/>
        <end position="332"/>
    </location>
</feature>
<dbReference type="InterPro" id="IPR002575">
    <property type="entry name" value="Aminoglycoside_PTrfase"/>
</dbReference>
<proteinExistence type="inferred from homology"/>
<dbReference type="PANTHER" id="PTHR34273">
    <property type="entry name" value="METHYLTHIORIBOSE KINASE"/>
    <property type="match status" value="1"/>
</dbReference>
<evidence type="ECO:0000259" key="6">
    <source>
        <dbReference type="Pfam" id="PF01636"/>
    </source>
</evidence>
<evidence type="ECO:0000256" key="1">
    <source>
        <dbReference type="ARBA" id="ARBA00010165"/>
    </source>
</evidence>
<evidence type="ECO:0000256" key="3">
    <source>
        <dbReference type="ARBA" id="ARBA00022741"/>
    </source>
</evidence>
<dbReference type="EMBL" id="JAPZBQ010000003">
    <property type="protein sequence ID" value="KAJ5339961.1"/>
    <property type="molecule type" value="Genomic_DNA"/>
</dbReference>
<organism evidence="7 8">
    <name type="scientific">Penicillium brevicompactum</name>
    <dbReference type="NCBI Taxonomy" id="5074"/>
    <lineage>
        <taxon>Eukaryota</taxon>
        <taxon>Fungi</taxon>
        <taxon>Dikarya</taxon>
        <taxon>Ascomycota</taxon>
        <taxon>Pezizomycotina</taxon>
        <taxon>Eurotiomycetes</taxon>
        <taxon>Eurotiomycetidae</taxon>
        <taxon>Eurotiales</taxon>
        <taxon>Aspergillaceae</taxon>
        <taxon>Penicillium</taxon>
    </lineage>
</organism>
<dbReference type="Proteomes" id="UP001147695">
    <property type="component" value="Unassembled WGS sequence"/>
</dbReference>
<dbReference type="Gene3D" id="3.30.200.20">
    <property type="entry name" value="Phosphorylase Kinase, domain 1"/>
    <property type="match status" value="1"/>
</dbReference>